<comment type="caution">
    <text evidence="8">The sequence shown here is derived from an EMBL/GenBank/DDBJ whole genome shotgun (WGS) entry which is preliminary data.</text>
</comment>
<comment type="subcellular location">
    <subcellularLocation>
        <location evidence="1">Cell membrane</location>
        <topology evidence="1">Multi-pass membrane protein</topology>
    </subcellularLocation>
</comment>
<evidence type="ECO:0000256" key="5">
    <source>
        <dbReference type="ARBA" id="ARBA00023136"/>
    </source>
</evidence>
<dbReference type="GO" id="GO:0005886">
    <property type="term" value="C:plasma membrane"/>
    <property type="evidence" value="ECO:0007669"/>
    <property type="project" value="UniProtKB-SubCell"/>
</dbReference>
<feature type="domain" description="RDD" evidence="7">
    <location>
        <begin position="13"/>
        <end position="121"/>
    </location>
</feature>
<sequence length="159" mass="16513">MIPLRRGTGAEPAPLGLRWAAGLIDLVLLSAAGNLLGLTVLEVAEAWTGGTAALALAGTAVLAAAAAYFAAGEGYWGTTLGKLALGLRVVEARGQCPGWRRALVRFLARMAGTVLAGAGWWPALGIGQRPAGPPWHDTVARTRVVRWRPWQVGAESAGR</sequence>
<keyword evidence="3 6" id="KW-0812">Transmembrane</keyword>
<proteinExistence type="predicted"/>
<protein>
    <submittedName>
        <fullName evidence="8">Membrane protein</fullName>
    </submittedName>
</protein>
<evidence type="ECO:0000256" key="4">
    <source>
        <dbReference type="ARBA" id="ARBA00022989"/>
    </source>
</evidence>
<feature type="transmembrane region" description="Helical" evidence="6">
    <location>
        <begin position="20"/>
        <end position="41"/>
    </location>
</feature>
<evidence type="ECO:0000256" key="1">
    <source>
        <dbReference type="ARBA" id="ARBA00004651"/>
    </source>
</evidence>
<reference evidence="8" key="1">
    <citation type="submission" date="2010-10" db="EMBL/GenBank/DDBJ databases">
        <authorList>
            <consortium name="US DOE Joint Genome Institute (JGI-PGF)"/>
            <person name="Lucas S."/>
            <person name="Copeland A."/>
            <person name="Lapidus A."/>
            <person name="Bruce D."/>
            <person name="Goodwin L."/>
            <person name="Pitluck S."/>
            <person name="Kyrpides N."/>
            <person name="Mavromatis K."/>
            <person name="Detter J.C."/>
            <person name="Han C."/>
            <person name="Land M."/>
            <person name="Hauser L."/>
            <person name="Markowitz V."/>
            <person name="Cheng J.-F."/>
            <person name="Hugenholtz P."/>
            <person name="Woyke T."/>
            <person name="Wu D."/>
            <person name="Pukall R."/>
            <person name="Wahrenburg C."/>
            <person name="Brambilla E."/>
            <person name="Klenk H.-P."/>
            <person name="Eisen J.A."/>
        </authorList>
    </citation>
    <scope>NUCLEOTIDE SEQUENCE [LARGE SCALE GENOMIC DNA]</scope>
    <source>
        <strain evidence="8">DSM 13965</strain>
    </source>
</reference>
<dbReference type="Proteomes" id="UP000005710">
    <property type="component" value="Unassembled WGS sequence"/>
</dbReference>
<keyword evidence="9" id="KW-1185">Reference proteome</keyword>
<reference evidence="8" key="2">
    <citation type="submission" date="2012-10" db="EMBL/GenBank/DDBJ databases">
        <title>Improved high-quality draft of Thermaerobacter subterraneus C21, DSM 13965.</title>
        <authorList>
            <consortium name="DOE Joint Genome Institute"/>
            <person name="Eisen J."/>
            <person name="Huntemann M."/>
            <person name="Wei C.-L."/>
            <person name="Han J."/>
            <person name="Detter J.C."/>
            <person name="Han C."/>
            <person name="Tapia R."/>
            <person name="Chen A."/>
            <person name="Kyrpides N."/>
            <person name="Mavromatis K."/>
            <person name="Markowitz V."/>
            <person name="Szeto E."/>
            <person name="Ivanova N."/>
            <person name="Mikhailova N."/>
            <person name="Ovchinnikova G."/>
            <person name="Pagani I."/>
            <person name="Pati A."/>
            <person name="Goodwin L."/>
            <person name="Nordberg H.P."/>
            <person name="Cantor M.N."/>
            <person name="Hua S.X."/>
            <person name="Woyke T."/>
            <person name="Eisen J."/>
            <person name="Klenk H.-P."/>
        </authorList>
    </citation>
    <scope>NUCLEOTIDE SEQUENCE [LARGE SCALE GENOMIC DNA]</scope>
    <source>
        <strain evidence="8">DSM 13965</strain>
    </source>
</reference>
<evidence type="ECO:0000256" key="2">
    <source>
        <dbReference type="ARBA" id="ARBA00022475"/>
    </source>
</evidence>
<gene>
    <name evidence="8" type="ORF">ThesuDRAFT_00416</name>
</gene>
<accession>K6P0U7</accession>
<dbReference type="STRING" id="867903.ThesuDRAFT_00416"/>
<dbReference type="AlphaFoldDB" id="K6P0U7"/>
<keyword evidence="4 6" id="KW-1133">Transmembrane helix</keyword>
<dbReference type="PANTHER" id="PTHR36115">
    <property type="entry name" value="PROLINE-RICH ANTIGEN HOMOLOG-RELATED"/>
    <property type="match status" value="1"/>
</dbReference>
<dbReference type="InterPro" id="IPR051791">
    <property type="entry name" value="Pra-immunoreactive"/>
</dbReference>
<keyword evidence="2" id="KW-1003">Cell membrane</keyword>
<feature type="transmembrane region" description="Helical" evidence="6">
    <location>
        <begin position="47"/>
        <end position="71"/>
    </location>
</feature>
<dbReference type="Pfam" id="PF06271">
    <property type="entry name" value="RDD"/>
    <property type="match status" value="1"/>
</dbReference>
<dbReference type="HOGENOM" id="CLU_1703397_0_0_9"/>
<evidence type="ECO:0000259" key="7">
    <source>
        <dbReference type="Pfam" id="PF06271"/>
    </source>
</evidence>
<organism evidence="8 9">
    <name type="scientific">Thermaerobacter subterraneus DSM 13965</name>
    <dbReference type="NCBI Taxonomy" id="867903"/>
    <lineage>
        <taxon>Bacteria</taxon>
        <taxon>Bacillati</taxon>
        <taxon>Bacillota</taxon>
        <taxon>Clostridia</taxon>
        <taxon>Eubacteriales</taxon>
        <taxon>Clostridiales Family XVII. Incertae Sedis</taxon>
        <taxon>Thermaerobacter</taxon>
    </lineage>
</organism>
<dbReference type="EMBL" id="AENY02000002">
    <property type="protein sequence ID" value="EKP94725.1"/>
    <property type="molecule type" value="Genomic_DNA"/>
</dbReference>
<evidence type="ECO:0000256" key="3">
    <source>
        <dbReference type="ARBA" id="ARBA00022692"/>
    </source>
</evidence>
<evidence type="ECO:0000256" key="6">
    <source>
        <dbReference type="SAM" id="Phobius"/>
    </source>
</evidence>
<evidence type="ECO:0000313" key="9">
    <source>
        <dbReference type="Proteomes" id="UP000005710"/>
    </source>
</evidence>
<dbReference type="PANTHER" id="PTHR36115:SF4">
    <property type="entry name" value="MEMBRANE PROTEIN"/>
    <property type="match status" value="1"/>
</dbReference>
<dbReference type="InterPro" id="IPR010432">
    <property type="entry name" value="RDD"/>
</dbReference>
<dbReference type="eggNOG" id="COG1714">
    <property type="taxonomic scope" value="Bacteria"/>
</dbReference>
<keyword evidence="5 6" id="KW-0472">Membrane</keyword>
<name>K6P0U7_9FIRM</name>
<evidence type="ECO:0000313" key="8">
    <source>
        <dbReference type="EMBL" id="EKP94725.1"/>
    </source>
</evidence>